<organism evidence="1 2">
    <name type="scientific">Tepidibacter thalassicus DSM 15285</name>
    <dbReference type="NCBI Taxonomy" id="1123350"/>
    <lineage>
        <taxon>Bacteria</taxon>
        <taxon>Bacillati</taxon>
        <taxon>Bacillota</taxon>
        <taxon>Clostridia</taxon>
        <taxon>Peptostreptococcales</taxon>
        <taxon>Peptostreptococcaceae</taxon>
        <taxon>Tepidibacter</taxon>
    </lineage>
</organism>
<dbReference type="InterPro" id="IPR010838">
    <property type="entry name" value="DUF1444"/>
</dbReference>
<dbReference type="Pfam" id="PF07285">
    <property type="entry name" value="DUF1444"/>
    <property type="match status" value="1"/>
</dbReference>
<dbReference type="Proteomes" id="UP000242520">
    <property type="component" value="Unassembled WGS sequence"/>
</dbReference>
<accession>A0A1M5QHX8</accession>
<name>A0A1M5QHX8_9FIRM</name>
<evidence type="ECO:0000313" key="1">
    <source>
        <dbReference type="EMBL" id="SHH13400.1"/>
    </source>
</evidence>
<dbReference type="RefSeq" id="WP_072724157.1">
    <property type="nucleotide sequence ID" value="NZ_FQXH01000008.1"/>
</dbReference>
<dbReference type="EMBL" id="FQXH01000008">
    <property type="protein sequence ID" value="SHH13400.1"/>
    <property type="molecule type" value="Genomic_DNA"/>
</dbReference>
<dbReference type="AlphaFoldDB" id="A0A1M5QHX8"/>
<dbReference type="STRING" id="1123350.SAMN02744040_00946"/>
<proteinExistence type="predicted"/>
<evidence type="ECO:0000313" key="2">
    <source>
        <dbReference type="Proteomes" id="UP000242520"/>
    </source>
</evidence>
<gene>
    <name evidence="1" type="ORF">SAMN02744040_00946</name>
</gene>
<reference evidence="2" key="1">
    <citation type="submission" date="2016-11" db="EMBL/GenBank/DDBJ databases">
        <authorList>
            <person name="Varghese N."/>
            <person name="Submissions S."/>
        </authorList>
    </citation>
    <scope>NUCLEOTIDE SEQUENCE [LARGE SCALE GENOMIC DNA]</scope>
    <source>
        <strain evidence="2">DSM 15285</strain>
    </source>
</reference>
<sequence length="254" mass="30206">MNQGKFISKFKIDLEKEFDAVKIKDNNIFLKIKNTEVCCSLQDVYRDYIISGDYNNVKDWYIELIWDVISKQHYKINLDVIFPVLRPCTFGGDNAEKFYREKFVEDIMVYFVEDKDELWKYLTLKEIEDGGYSVEEIKNKAFQNINKITNSLNVLDENIRIYSLAFDNQWGSSIILSEKFRKQLDKIGKDLLVAIPAQDVLLVSKYNHENRYIMKNLVKVEIEETYRISNKLYRYKNNKIMLVKDKNVNLQLVK</sequence>
<keyword evidence="2" id="KW-1185">Reference proteome</keyword>
<protein>
    <submittedName>
        <fullName evidence="1">Uncharacterized protein</fullName>
    </submittedName>
</protein>